<sequence>MEKKRLKANVSALLLNHERLLHTSPTADVLDLACGSGRNGLWFAEQGAKVTFIDQDISRLPSLPQNCHARSQNLENDGQQHLPTAQFDMVLVFNYLHRPLFGQIAQAIKPGGLLIYETFTTTQATVGRPKNPDFLLTANELLNRFNQFEPLHYFEGNVGCELAPCFKAQMIARKPRR</sequence>
<dbReference type="STRING" id="23.BEL05_09700"/>
<dbReference type="Gene3D" id="3.40.50.150">
    <property type="entry name" value="Vaccinia Virus protein VP39"/>
    <property type="match status" value="1"/>
</dbReference>
<dbReference type="AlphaFoldDB" id="A0A1E5IPR7"/>
<dbReference type="GO" id="GO:0008168">
    <property type="term" value="F:methyltransferase activity"/>
    <property type="evidence" value="ECO:0007669"/>
    <property type="project" value="UniProtKB-KW"/>
</dbReference>
<dbReference type="OrthoDB" id="9804312at2"/>
<dbReference type="Pfam" id="PF13649">
    <property type="entry name" value="Methyltransf_25"/>
    <property type="match status" value="1"/>
</dbReference>
<organism evidence="2 3">
    <name type="scientific">Shewanella colwelliana</name>
    <name type="common">Alteromonas colwelliana</name>
    <dbReference type="NCBI Taxonomy" id="23"/>
    <lineage>
        <taxon>Bacteria</taxon>
        <taxon>Pseudomonadati</taxon>
        <taxon>Pseudomonadota</taxon>
        <taxon>Gammaproteobacteria</taxon>
        <taxon>Alteromonadales</taxon>
        <taxon>Shewanellaceae</taxon>
        <taxon>Shewanella</taxon>
    </lineage>
</organism>
<dbReference type="EMBL" id="MCBT01000046">
    <property type="protein sequence ID" value="OEG72551.1"/>
    <property type="molecule type" value="Genomic_DNA"/>
</dbReference>
<dbReference type="CDD" id="cd02440">
    <property type="entry name" value="AdoMet_MTases"/>
    <property type="match status" value="1"/>
</dbReference>
<dbReference type="GO" id="GO:0032259">
    <property type="term" value="P:methylation"/>
    <property type="evidence" value="ECO:0007669"/>
    <property type="project" value="UniProtKB-KW"/>
</dbReference>
<dbReference type="Proteomes" id="UP000095230">
    <property type="component" value="Unassembled WGS sequence"/>
</dbReference>
<dbReference type="RefSeq" id="WP_069671735.1">
    <property type="nucleotide sequence ID" value="NZ_MCBT01000046.1"/>
</dbReference>
<dbReference type="SUPFAM" id="SSF53335">
    <property type="entry name" value="S-adenosyl-L-methionine-dependent methyltransferases"/>
    <property type="match status" value="1"/>
</dbReference>
<evidence type="ECO:0000313" key="3">
    <source>
        <dbReference type="Proteomes" id="UP000095230"/>
    </source>
</evidence>
<name>A0A1E5IPR7_SHECO</name>
<feature type="domain" description="Methyltransferase" evidence="1">
    <location>
        <begin position="29"/>
        <end position="112"/>
    </location>
</feature>
<dbReference type="InterPro" id="IPR029063">
    <property type="entry name" value="SAM-dependent_MTases_sf"/>
</dbReference>
<keyword evidence="2" id="KW-0808">Transferase</keyword>
<proteinExistence type="predicted"/>
<protein>
    <submittedName>
        <fullName evidence="2">Methyltransferase type 12</fullName>
    </submittedName>
</protein>
<comment type="caution">
    <text evidence="2">The sequence shown here is derived from an EMBL/GenBank/DDBJ whole genome shotgun (WGS) entry which is preliminary data.</text>
</comment>
<gene>
    <name evidence="2" type="ORF">BEL05_09700</name>
</gene>
<reference evidence="2 3" key="1">
    <citation type="submission" date="2016-07" db="EMBL/GenBank/DDBJ databases">
        <title>Whole-genome of two Shewanella species isolated from a digestive organ of sea cucumber Apostichopus japonicus Selenka 1867.</title>
        <authorList>
            <person name="Hong H.-H."/>
            <person name="Choi H."/>
            <person name="Cheon S."/>
            <person name="Oh J.-S."/>
            <person name="Lee H.-G."/>
            <person name="Park C."/>
        </authorList>
    </citation>
    <scope>NUCLEOTIDE SEQUENCE [LARGE SCALE GENOMIC DNA]</scope>
    <source>
        <strain evidence="2 3">CSB03KR</strain>
    </source>
</reference>
<evidence type="ECO:0000313" key="2">
    <source>
        <dbReference type="EMBL" id="OEG72551.1"/>
    </source>
</evidence>
<dbReference type="InterPro" id="IPR041698">
    <property type="entry name" value="Methyltransf_25"/>
</dbReference>
<keyword evidence="2" id="KW-0489">Methyltransferase</keyword>
<evidence type="ECO:0000259" key="1">
    <source>
        <dbReference type="Pfam" id="PF13649"/>
    </source>
</evidence>
<accession>A0A1E5IPR7</accession>